<dbReference type="OrthoDB" id="431720at2759"/>
<protein>
    <submittedName>
        <fullName evidence="2">Uncharacterized protein</fullName>
    </submittedName>
</protein>
<organism evidence="2 3">
    <name type="scientific">Portunus trituberculatus</name>
    <name type="common">Swimming crab</name>
    <name type="synonym">Neptunus trituberculatus</name>
    <dbReference type="NCBI Taxonomy" id="210409"/>
    <lineage>
        <taxon>Eukaryota</taxon>
        <taxon>Metazoa</taxon>
        <taxon>Ecdysozoa</taxon>
        <taxon>Arthropoda</taxon>
        <taxon>Crustacea</taxon>
        <taxon>Multicrustacea</taxon>
        <taxon>Malacostraca</taxon>
        <taxon>Eumalacostraca</taxon>
        <taxon>Eucarida</taxon>
        <taxon>Decapoda</taxon>
        <taxon>Pleocyemata</taxon>
        <taxon>Brachyura</taxon>
        <taxon>Eubrachyura</taxon>
        <taxon>Portunoidea</taxon>
        <taxon>Portunidae</taxon>
        <taxon>Portuninae</taxon>
        <taxon>Portunus</taxon>
    </lineage>
</organism>
<evidence type="ECO:0000313" key="3">
    <source>
        <dbReference type="Proteomes" id="UP000324222"/>
    </source>
</evidence>
<name>A0A5B7JLI4_PORTR</name>
<dbReference type="AlphaFoldDB" id="A0A5B7JLI4"/>
<comment type="caution">
    <text evidence="2">The sequence shown here is derived from an EMBL/GenBank/DDBJ whole genome shotgun (WGS) entry which is preliminary data.</text>
</comment>
<feature type="region of interest" description="Disordered" evidence="1">
    <location>
        <begin position="54"/>
        <end position="85"/>
    </location>
</feature>
<dbReference type="EMBL" id="VSRR010110620">
    <property type="protein sequence ID" value="MPC97590.1"/>
    <property type="molecule type" value="Genomic_DNA"/>
</dbReference>
<keyword evidence="3" id="KW-1185">Reference proteome</keyword>
<gene>
    <name evidence="2" type="ORF">E2C01_092911</name>
</gene>
<sequence length="134" mass="14614">METEILAELRLLRGEVAALRRENMAMRELIERRVPQGTPDSLLPDEDEMWWEEEGAEPSALGEPRTRHMVSGSPTSSAECGWSTDSGSLCRGKAVGVVTARPGVCMGLLPPQREQKSRVCFTGAAKGNTGDRLC</sequence>
<feature type="compositionally biased region" description="Polar residues" evidence="1">
    <location>
        <begin position="72"/>
        <end position="85"/>
    </location>
</feature>
<reference evidence="2 3" key="1">
    <citation type="submission" date="2019-05" db="EMBL/GenBank/DDBJ databases">
        <title>Another draft genome of Portunus trituberculatus and its Hox gene families provides insights of decapod evolution.</title>
        <authorList>
            <person name="Jeong J.-H."/>
            <person name="Song I."/>
            <person name="Kim S."/>
            <person name="Choi T."/>
            <person name="Kim D."/>
            <person name="Ryu S."/>
            <person name="Kim W."/>
        </authorList>
    </citation>
    <scope>NUCLEOTIDE SEQUENCE [LARGE SCALE GENOMIC DNA]</scope>
    <source>
        <tissue evidence="2">Muscle</tissue>
    </source>
</reference>
<proteinExistence type="predicted"/>
<accession>A0A5B7JLI4</accession>
<dbReference type="Proteomes" id="UP000324222">
    <property type="component" value="Unassembled WGS sequence"/>
</dbReference>
<evidence type="ECO:0000313" key="2">
    <source>
        <dbReference type="EMBL" id="MPC97590.1"/>
    </source>
</evidence>
<evidence type="ECO:0000256" key="1">
    <source>
        <dbReference type="SAM" id="MobiDB-lite"/>
    </source>
</evidence>